<accession>A0A7H1B208</accession>
<sequence>MTDVPTVDSVRTSVYRVPTDHPEADGTRCAGVTVWARDQKRFHDVA</sequence>
<dbReference type="EMBL" id="CP061281">
    <property type="protein sequence ID" value="QNS02763.1"/>
    <property type="molecule type" value="Genomic_DNA"/>
</dbReference>
<dbReference type="RefSeq" id="WP_188335518.1">
    <property type="nucleotide sequence ID" value="NZ_CP061281.1"/>
</dbReference>
<name>A0A7H1B208_9ACTN</name>
<reference evidence="1 2" key="1">
    <citation type="submission" date="2020-09" db="EMBL/GenBank/DDBJ databases">
        <title>A novel species.</title>
        <authorList>
            <person name="Gao J."/>
        </authorList>
    </citation>
    <scope>NUCLEOTIDE SEQUENCE [LARGE SCALE GENOMIC DNA]</scope>
    <source>
        <strain evidence="1 2">CRXT-Y-14</strain>
    </source>
</reference>
<dbReference type="KEGG" id="sxn:IAG42_03420"/>
<proteinExistence type="predicted"/>
<keyword evidence="2" id="KW-1185">Reference proteome</keyword>
<dbReference type="Proteomes" id="UP000516428">
    <property type="component" value="Chromosome"/>
</dbReference>
<evidence type="ECO:0000313" key="1">
    <source>
        <dbReference type="EMBL" id="QNS02763.1"/>
    </source>
</evidence>
<evidence type="ECO:0000313" key="2">
    <source>
        <dbReference type="Proteomes" id="UP000516428"/>
    </source>
</evidence>
<protein>
    <submittedName>
        <fullName evidence="1">Uncharacterized protein</fullName>
    </submittedName>
</protein>
<organism evidence="1 2">
    <name type="scientific">Streptomyces xanthii</name>
    <dbReference type="NCBI Taxonomy" id="2768069"/>
    <lineage>
        <taxon>Bacteria</taxon>
        <taxon>Bacillati</taxon>
        <taxon>Actinomycetota</taxon>
        <taxon>Actinomycetes</taxon>
        <taxon>Kitasatosporales</taxon>
        <taxon>Streptomycetaceae</taxon>
        <taxon>Streptomyces</taxon>
    </lineage>
</organism>
<gene>
    <name evidence="1" type="ORF">IAG42_03420</name>
</gene>
<dbReference type="AlphaFoldDB" id="A0A7H1B208"/>